<evidence type="ECO:0000313" key="4">
    <source>
        <dbReference type="Proteomes" id="UP000772618"/>
    </source>
</evidence>
<keyword evidence="1" id="KW-0472">Membrane</keyword>
<dbReference type="InterPro" id="IPR051599">
    <property type="entry name" value="Cell_Envelope_Assoc"/>
</dbReference>
<dbReference type="EMBL" id="JAHESD010000037">
    <property type="protein sequence ID" value="MBT1704698.1"/>
    <property type="molecule type" value="Genomic_DNA"/>
</dbReference>
<dbReference type="InterPro" id="IPR014729">
    <property type="entry name" value="Rossmann-like_a/b/a_fold"/>
</dbReference>
<evidence type="ECO:0000256" key="1">
    <source>
        <dbReference type="SAM" id="Phobius"/>
    </source>
</evidence>
<keyword evidence="1" id="KW-0812">Transmembrane</keyword>
<dbReference type="CDD" id="cd06259">
    <property type="entry name" value="YdcF-like"/>
    <property type="match status" value="1"/>
</dbReference>
<dbReference type="Pfam" id="PF02698">
    <property type="entry name" value="DUF218"/>
    <property type="match status" value="1"/>
</dbReference>
<sequence length="255" mass="29585">MFFVLSKVLGYLIQPFTIVCVLFIVSVLIKNTKWRKRTFWTAFVMLLFFSNDFIANEAMRAWEVKAKPFKEMRKYKLAIVLTGSTQGDLYPSDRVYFSKGADRVVHTVQLYKLGLVEKILISGGSGRLVTEDEPEANKFRSAMILMGVPEEVILIENETRNTAESAIEVQKLLKQMNYKSEDCLLVTSAFHMRRSIACYRKVGLNIETFSTDFYTHQRNFYPDTLFIPKLEAFSLWQRLIKEWVGIVAYKFAGYI</sequence>
<keyword evidence="4" id="KW-1185">Reference proteome</keyword>
<dbReference type="Gene3D" id="3.40.50.620">
    <property type="entry name" value="HUPs"/>
    <property type="match status" value="1"/>
</dbReference>
<comment type="caution">
    <text evidence="3">The sequence shown here is derived from an EMBL/GenBank/DDBJ whole genome shotgun (WGS) entry which is preliminary data.</text>
</comment>
<dbReference type="RefSeq" id="WP_254154655.1">
    <property type="nucleotide sequence ID" value="NZ_JAHESD010000037.1"/>
</dbReference>
<feature type="transmembrane region" description="Helical" evidence="1">
    <location>
        <begin position="12"/>
        <end position="29"/>
    </location>
</feature>
<dbReference type="PANTHER" id="PTHR30336">
    <property type="entry name" value="INNER MEMBRANE PROTEIN, PROBABLE PERMEASE"/>
    <property type="match status" value="1"/>
</dbReference>
<dbReference type="InterPro" id="IPR003848">
    <property type="entry name" value="DUF218"/>
</dbReference>
<organism evidence="3 4">
    <name type="scientific">Chryseosolibacter indicus</name>
    <dbReference type="NCBI Taxonomy" id="2782351"/>
    <lineage>
        <taxon>Bacteria</taxon>
        <taxon>Pseudomonadati</taxon>
        <taxon>Bacteroidota</taxon>
        <taxon>Cytophagia</taxon>
        <taxon>Cytophagales</taxon>
        <taxon>Chryseotaleaceae</taxon>
        <taxon>Chryseosolibacter</taxon>
    </lineage>
</organism>
<dbReference type="PANTHER" id="PTHR30336:SF4">
    <property type="entry name" value="ENVELOPE BIOGENESIS FACTOR ELYC"/>
    <property type="match status" value="1"/>
</dbReference>
<gene>
    <name evidence="3" type="ORF">KK060_15495</name>
</gene>
<keyword evidence="1" id="KW-1133">Transmembrane helix</keyword>
<accession>A0ABS5VTE9</accession>
<dbReference type="Proteomes" id="UP000772618">
    <property type="component" value="Unassembled WGS sequence"/>
</dbReference>
<proteinExistence type="predicted"/>
<evidence type="ECO:0000313" key="3">
    <source>
        <dbReference type="EMBL" id="MBT1704698.1"/>
    </source>
</evidence>
<evidence type="ECO:0000259" key="2">
    <source>
        <dbReference type="Pfam" id="PF02698"/>
    </source>
</evidence>
<name>A0ABS5VTE9_9BACT</name>
<protein>
    <submittedName>
        <fullName evidence="3">YdcF family protein</fullName>
    </submittedName>
</protein>
<feature type="domain" description="DUF218" evidence="2">
    <location>
        <begin position="78"/>
        <end position="245"/>
    </location>
</feature>
<reference evidence="3 4" key="1">
    <citation type="submission" date="2021-05" db="EMBL/GenBank/DDBJ databases">
        <title>A Polyphasic approach of four new species of the genus Ohtaekwangia: Ohtaekwangia histidinii sp. nov., Ohtaekwangia cretensis sp. nov., Ohtaekwangia indiensis sp. nov., Ohtaekwangia reichenbachii sp. nov. from diverse environment.</title>
        <authorList>
            <person name="Octaviana S."/>
        </authorList>
    </citation>
    <scope>NUCLEOTIDE SEQUENCE [LARGE SCALE GENOMIC DNA]</scope>
    <source>
        <strain evidence="3 4">PWU20</strain>
    </source>
</reference>